<dbReference type="InterPro" id="IPR002491">
    <property type="entry name" value="ABC_transptr_periplasmic_BD"/>
</dbReference>
<evidence type="ECO:0000256" key="2">
    <source>
        <dbReference type="SAM" id="SignalP"/>
    </source>
</evidence>
<comment type="caution">
    <text evidence="4">The sequence shown here is derived from an EMBL/GenBank/DDBJ whole genome shotgun (WGS) entry which is preliminary data.</text>
</comment>
<evidence type="ECO:0000259" key="3">
    <source>
        <dbReference type="PROSITE" id="PS50983"/>
    </source>
</evidence>
<feature type="domain" description="Fe/B12 periplasmic-binding" evidence="3">
    <location>
        <begin position="142"/>
        <end position="404"/>
    </location>
</feature>
<accession>A0A2M8PIM1</accession>
<dbReference type="EMBL" id="PGTM01000003">
    <property type="protein sequence ID" value="PJF37390.1"/>
    <property type="molecule type" value="Genomic_DNA"/>
</dbReference>
<dbReference type="SUPFAM" id="SSF53807">
    <property type="entry name" value="Helical backbone' metal receptor"/>
    <property type="match status" value="1"/>
</dbReference>
<proteinExistence type="inferred from homology"/>
<name>A0A2M8PIM1_9CHLR</name>
<dbReference type="Proteomes" id="UP000229681">
    <property type="component" value="Unassembled WGS sequence"/>
</dbReference>
<sequence length="436" mass="47287">MRRLVYLSLIVLLIAASVNLQSQAAQSAPFSIQAPVELQPALSALYKARYNAEPFFVERDGDLIATDDPAFLPSGMGGVPPHFLPEAFFLLARPNAEAEAFVAYAVSADGQAALIEGGFLPKSVTVTDQAGNTIEVVQPVRRVITPYSIATYLVYGVGGSSRLVAGGYLGTRDPVGAARMTALDPRFPTLSGYTLNQREINIEQVAQLAPDLIITSARTAWLDTVRELNIPFVLLQGESPELLKQSVLLVGQLLGPNTAARAKAWIGYYDAILAQVVARTQDITERPKVLFVGESPLRVISGEMYQTDIIAAAGGQSVSAALKGYWNDVNLEQVALWNPEVIVIAPYGKITPQTFAESPEWAIIKAVQDGKVYKMPTWIAPWDTPVMDSVLGVIWLAQKLFPGRLTLDCAQEAMFFFKVFYDHDLPADEIAAVCGS</sequence>
<gene>
    <name evidence="4" type="ORF">CUN49_00585</name>
</gene>
<organism evidence="4 5">
    <name type="scientific">Candidatus Thermofonsia Clade 1 bacterium</name>
    <dbReference type="NCBI Taxonomy" id="2364210"/>
    <lineage>
        <taxon>Bacteria</taxon>
        <taxon>Bacillati</taxon>
        <taxon>Chloroflexota</taxon>
        <taxon>Candidatus Thermofontia</taxon>
        <taxon>Candidatus Thermofonsia Clade 1</taxon>
    </lineage>
</organism>
<evidence type="ECO:0000313" key="5">
    <source>
        <dbReference type="Proteomes" id="UP000229681"/>
    </source>
</evidence>
<dbReference type="Gene3D" id="1.20.58.2180">
    <property type="match status" value="1"/>
</dbReference>
<dbReference type="PANTHER" id="PTHR30535:SF34">
    <property type="entry name" value="MOLYBDATE-BINDING PROTEIN MOLA"/>
    <property type="match status" value="1"/>
</dbReference>
<protein>
    <recommendedName>
        <fullName evidence="3">Fe/B12 periplasmic-binding domain-containing protein</fullName>
    </recommendedName>
</protein>
<feature type="chain" id="PRO_5030053747" description="Fe/B12 periplasmic-binding domain-containing protein" evidence="2">
    <location>
        <begin position="25"/>
        <end position="436"/>
    </location>
</feature>
<evidence type="ECO:0000313" key="4">
    <source>
        <dbReference type="EMBL" id="PJF37390.1"/>
    </source>
</evidence>
<comment type="similarity">
    <text evidence="1">Belongs to the bacterial solute-binding protein 8 family.</text>
</comment>
<dbReference type="PROSITE" id="PS50983">
    <property type="entry name" value="FE_B12_PBP"/>
    <property type="match status" value="1"/>
</dbReference>
<dbReference type="InterPro" id="IPR050902">
    <property type="entry name" value="ABC_Transporter_SBP"/>
</dbReference>
<dbReference type="AlphaFoldDB" id="A0A2M8PIM1"/>
<dbReference type="PANTHER" id="PTHR30535">
    <property type="entry name" value="VITAMIN B12-BINDING PROTEIN"/>
    <property type="match status" value="1"/>
</dbReference>
<dbReference type="Gene3D" id="3.40.50.1980">
    <property type="entry name" value="Nitrogenase molybdenum iron protein domain"/>
    <property type="match status" value="2"/>
</dbReference>
<keyword evidence="2" id="KW-0732">Signal</keyword>
<feature type="signal peptide" evidence="2">
    <location>
        <begin position="1"/>
        <end position="24"/>
    </location>
</feature>
<evidence type="ECO:0000256" key="1">
    <source>
        <dbReference type="ARBA" id="ARBA00008814"/>
    </source>
</evidence>
<dbReference type="Pfam" id="PF01497">
    <property type="entry name" value="Peripla_BP_2"/>
    <property type="match status" value="1"/>
</dbReference>
<reference evidence="4 5" key="1">
    <citation type="submission" date="2017-11" db="EMBL/GenBank/DDBJ databases">
        <title>Evolution of Phototrophy in the Chloroflexi Phylum Driven by Horizontal Gene Transfer.</title>
        <authorList>
            <person name="Ward L.M."/>
            <person name="Hemp J."/>
            <person name="Shih P.M."/>
            <person name="Mcglynn S.E."/>
            <person name="Fischer W."/>
        </authorList>
    </citation>
    <scope>NUCLEOTIDE SEQUENCE [LARGE SCALE GENOMIC DNA]</scope>
    <source>
        <strain evidence="4">JP3_13</strain>
    </source>
</reference>